<gene>
    <name evidence="3" type="primary">LOC100902883</name>
</gene>
<evidence type="ECO:0000313" key="2">
    <source>
        <dbReference type="Proteomes" id="UP000694867"/>
    </source>
</evidence>
<organism evidence="2 3">
    <name type="scientific">Galendromus occidentalis</name>
    <name type="common">western predatory mite</name>
    <dbReference type="NCBI Taxonomy" id="34638"/>
    <lineage>
        <taxon>Eukaryota</taxon>
        <taxon>Metazoa</taxon>
        <taxon>Ecdysozoa</taxon>
        <taxon>Arthropoda</taxon>
        <taxon>Chelicerata</taxon>
        <taxon>Arachnida</taxon>
        <taxon>Acari</taxon>
        <taxon>Parasitiformes</taxon>
        <taxon>Mesostigmata</taxon>
        <taxon>Gamasina</taxon>
        <taxon>Phytoseioidea</taxon>
        <taxon>Phytoseiidae</taxon>
        <taxon>Typhlodrominae</taxon>
        <taxon>Galendromus</taxon>
    </lineage>
</organism>
<proteinExistence type="predicted"/>
<evidence type="ECO:0000256" key="1">
    <source>
        <dbReference type="SAM" id="MobiDB-lite"/>
    </source>
</evidence>
<feature type="compositionally biased region" description="Basic and acidic residues" evidence="1">
    <location>
        <begin position="201"/>
        <end position="211"/>
    </location>
</feature>
<feature type="compositionally biased region" description="Basic and acidic residues" evidence="1">
    <location>
        <begin position="136"/>
        <end position="147"/>
    </location>
</feature>
<dbReference type="GeneID" id="100902883"/>
<sequence length="224" mass="25848">MGICFGRNTHRRMTDEDSCYEATSLAEPNRIWRYIPKWLQRRPKFVIGSTNPYSNLGQEEGRDRELYNPVVDGRELWPHESPDVWAVPADEPANERASNNNLRINSKEAIASGSHSSIDLEWENDGVLPRTCDVSQRRPSTEHHERMSLNSVTSHRSRHSSLSNDLEWDEDFADPYTFQSLRVDFDTEQLIAEIDKMTEKALKETEHEDKSLPPFESLDSMASL</sequence>
<protein>
    <submittedName>
        <fullName evidence="3">Uncharacterized protein LOC100902883</fullName>
    </submittedName>
</protein>
<keyword evidence="2" id="KW-1185">Reference proteome</keyword>
<feature type="region of interest" description="Disordered" evidence="1">
    <location>
        <begin position="136"/>
        <end position="158"/>
    </location>
</feature>
<name>A0AAJ6QT80_9ACAR</name>
<evidence type="ECO:0000313" key="3">
    <source>
        <dbReference type="RefSeq" id="XP_003743336.1"/>
    </source>
</evidence>
<dbReference type="AlphaFoldDB" id="A0AAJ6QT80"/>
<accession>A0AAJ6QT80</accession>
<feature type="compositionally biased region" description="Polar residues" evidence="1">
    <location>
        <begin position="148"/>
        <end position="158"/>
    </location>
</feature>
<reference evidence="3" key="1">
    <citation type="submission" date="2025-08" db="UniProtKB">
        <authorList>
            <consortium name="RefSeq"/>
        </authorList>
    </citation>
    <scope>IDENTIFICATION</scope>
</reference>
<feature type="region of interest" description="Disordered" evidence="1">
    <location>
        <begin position="201"/>
        <end position="224"/>
    </location>
</feature>
<dbReference type="RefSeq" id="XP_003743336.1">
    <property type="nucleotide sequence ID" value="XM_003743288.2"/>
</dbReference>
<dbReference type="KEGG" id="goe:100902883"/>
<dbReference type="Proteomes" id="UP000694867">
    <property type="component" value="Unplaced"/>
</dbReference>